<evidence type="ECO:0000256" key="11">
    <source>
        <dbReference type="HAMAP-Rule" id="MF_00244"/>
    </source>
</evidence>
<name>A0A078L2Z2_9GAMM</name>
<comment type="similarity">
    <text evidence="3 11">Belongs to the NadD family.</text>
</comment>
<evidence type="ECO:0000256" key="5">
    <source>
        <dbReference type="ARBA" id="ARBA00022679"/>
    </source>
</evidence>
<dbReference type="OrthoDB" id="5295945at2"/>
<accession>A0A078L2Z2</accession>
<gene>
    <name evidence="11 13" type="primary">nadD</name>
    <name evidence="13" type="ORF">BN59_02673</name>
</gene>
<dbReference type="NCBIfam" id="NF000839">
    <property type="entry name" value="PRK00071.1-1"/>
    <property type="match status" value="1"/>
</dbReference>
<keyword evidence="14" id="KW-1185">Reference proteome</keyword>
<dbReference type="GO" id="GO:0009435">
    <property type="term" value="P:NAD+ biosynthetic process"/>
    <property type="evidence" value="ECO:0007669"/>
    <property type="project" value="UniProtKB-UniRule"/>
</dbReference>
<dbReference type="STRING" id="1034943.BN59_02673"/>
<keyword evidence="4 11" id="KW-0662">Pyridine nucleotide biosynthesis</keyword>
<sequence>MHNFIIYGGTFDPIHYGHIKTALDVQGFFHFERFVFLPCKIPVLKNQALATPEQRVSMMELALAPYQQQARFSIDLSELNRDTPSYMVDSLEYFRKQFGEELAITLLMGMDTFSQLHRWYQWSKLITLCNILVIDRAGFAKQALPDLVQDLLDKQQTFDANALKQKSHGLIYRYNAGQFDFSSSWIREQLSKNNELENYLPIAVLEYIKKNNLYP</sequence>
<dbReference type="Gene3D" id="3.40.50.620">
    <property type="entry name" value="HUPs"/>
    <property type="match status" value="1"/>
</dbReference>
<dbReference type="GO" id="GO:0004515">
    <property type="term" value="F:nicotinate-nucleotide adenylyltransferase activity"/>
    <property type="evidence" value="ECO:0007669"/>
    <property type="project" value="UniProtKB-UniRule"/>
</dbReference>
<keyword evidence="9 11" id="KW-0520">NAD</keyword>
<dbReference type="PANTHER" id="PTHR39321:SF3">
    <property type="entry name" value="PHOSPHOPANTETHEINE ADENYLYLTRANSFERASE"/>
    <property type="match status" value="1"/>
</dbReference>
<dbReference type="NCBIfam" id="TIGR00482">
    <property type="entry name" value="nicotinate (nicotinamide) nucleotide adenylyltransferase"/>
    <property type="match status" value="1"/>
</dbReference>
<evidence type="ECO:0000313" key="14">
    <source>
        <dbReference type="Proteomes" id="UP000044071"/>
    </source>
</evidence>
<evidence type="ECO:0000256" key="6">
    <source>
        <dbReference type="ARBA" id="ARBA00022695"/>
    </source>
</evidence>
<dbReference type="SUPFAM" id="SSF52374">
    <property type="entry name" value="Nucleotidylyl transferase"/>
    <property type="match status" value="1"/>
</dbReference>
<dbReference type="InterPro" id="IPR004821">
    <property type="entry name" value="Cyt_trans-like"/>
</dbReference>
<evidence type="ECO:0000256" key="4">
    <source>
        <dbReference type="ARBA" id="ARBA00022642"/>
    </source>
</evidence>
<comment type="catalytic activity">
    <reaction evidence="10 11">
        <text>nicotinate beta-D-ribonucleotide + ATP + H(+) = deamido-NAD(+) + diphosphate</text>
        <dbReference type="Rhea" id="RHEA:22860"/>
        <dbReference type="ChEBI" id="CHEBI:15378"/>
        <dbReference type="ChEBI" id="CHEBI:30616"/>
        <dbReference type="ChEBI" id="CHEBI:33019"/>
        <dbReference type="ChEBI" id="CHEBI:57502"/>
        <dbReference type="ChEBI" id="CHEBI:58437"/>
        <dbReference type="EC" id="2.7.7.18"/>
    </reaction>
</comment>
<evidence type="ECO:0000256" key="1">
    <source>
        <dbReference type="ARBA" id="ARBA00002324"/>
    </source>
</evidence>
<dbReference type="EC" id="2.7.7.18" evidence="11"/>
<comment type="function">
    <text evidence="1 11">Catalyzes the reversible adenylation of nicotinate mononucleotide (NaMN) to nicotinic acid adenine dinucleotide (NaAD).</text>
</comment>
<dbReference type="eggNOG" id="COG1057">
    <property type="taxonomic scope" value="Bacteria"/>
</dbReference>
<protein>
    <recommendedName>
        <fullName evidence="11">Probable nicotinate-nucleotide adenylyltransferase</fullName>
        <ecNumber evidence="11">2.7.7.18</ecNumber>
    </recommendedName>
    <alternativeName>
        <fullName evidence="11">Deamido-NAD(+) diphosphorylase</fullName>
    </alternativeName>
    <alternativeName>
        <fullName evidence="11">Deamido-NAD(+) pyrophosphorylase</fullName>
    </alternativeName>
    <alternativeName>
        <fullName evidence="11">Nicotinate mononucleotide adenylyltransferase</fullName>
        <shortName evidence="11">NaMN adenylyltransferase</shortName>
    </alternativeName>
</protein>
<evidence type="ECO:0000256" key="3">
    <source>
        <dbReference type="ARBA" id="ARBA00009014"/>
    </source>
</evidence>
<evidence type="ECO:0000256" key="2">
    <source>
        <dbReference type="ARBA" id="ARBA00005019"/>
    </source>
</evidence>
<organism evidence="13 14">
    <name type="scientific">Legionella massiliensis</name>
    <dbReference type="NCBI Taxonomy" id="1034943"/>
    <lineage>
        <taxon>Bacteria</taxon>
        <taxon>Pseudomonadati</taxon>
        <taxon>Pseudomonadota</taxon>
        <taxon>Gammaproteobacteria</taxon>
        <taxon>Legionellales</taxon>
        <taxon>Legionellaceae</taxon>
        <taxon>Legionella</taxon>
    </lineage>
</organism>
<dbReference type="InterPro" id="IPR014729">
    <property type="entry name" value="Rossmann-like_a/b/a_fold"/>
</dbReference>
<dbReference type="EMBL" id="CCSB01000003">
    <property type="protein sequence ID" value="CDZ78363.1"/>
    <property type="molecule type" value="Genomic_DNA"/>
</dbReference>
<dbReference type="PANTHER" id="PTHR39321">
    <property type="entry name" value="NICOTINATE-NUCLEOTIDE ADENYLYLTRANSFERASE-RELATED"/>
    <property type="match status" value="1"/>
</dbReference>
<dbReference type="UniPathway" id="UPA00253">
    <property type="reaction ID" value="UER00332"/>
</dbReference>
<comment type="pathway">
    <text evidence="2 11">Cofactor biosynthesis; NAD(+) biosynthesis; deamido-NAD(+) from nicotinate D-ribonucleotide: step 1/1.</text>
</comment>
<keyword evidence="8 11" id="KW-0067">ATP-binding</keyword>
<evidence type="ECO:0000313" key="13">
    <source>
        <dbReference type="EMBL" id="CDZ78363.1"/>
    </source>
</evidence>
<keyword evidence="6 11" id="KW-0548">Nucleotidyltransferase</keyword>
<keyword evidence="7 11" id="KW-0547">Nucleotide-binding</keyword>
<evidence type="ECO:0000256" key="7">
    <source>
        <dbReference type="ARBA" id="ARBA00022741"/>
    </source>
</evidence>
<dbReference type="Pfam" id="PF01467">
    <property type="entry name" value="CTP_transf_like"/>
    <property type="match status" value="1"/>
</dbReference>
<evidence type="ECO:0000259" key="12">
    <source>
        <dbReference type="Pfam" id="PF01467"/>
    </source>
</evidence>
<feature type="domain" description="Cytidyltransferase-like" evidence="12">
    <location>
        <begin position="6"/>
        <end position="188"/>
    </location>
</feature>
<keyword evidence="5 11" id="KW-0808">Transferase</keyword>
<reference evidence="13 14" key="1">
    <citation type="submission" date="2014-06" db="EMBL/GenBank/DDBJ databases">
        <authorList>
            <person name="Urmite Genomes Urmite Genomes"/>
        </authorList>
    </citation>
    <scope>NUCLEOTIDE SEQUENCE [LARGE SCALE GENOMIC DNA]</scope>
</reference>
<evidence type="ECO:0000256" key="9">
    <source>
        <dbReference type="ARBA" id="ARBA00023027"/>
    </source>
</evidence>
<dbReference type="CDD" id="cd02165">
    <property type="entry name" value="NMNAT"/>
    <property type="match status" value="1"/>
</dbReference>
<dbReference type="RefSeq" id="WP_043874864.1">
    <property type="nucleotide sequence ID" value="NZ_CCVW01000003.1"/>
</dbReference>
<evidence type="ECO:0000256" key="8">
    <source>
        <dbReference type="ARBA" id="ARBA00022840"/>
    </source>
</evidence>
<dbReference type="GO" id="GO:0005524">
    <property type="term" value="F:ATP binding"/>
    <property type="evidence" value="ECO:0007669"/>
    <property type="project" value="UniProtKB-KW"/>
</dbReference>
<dbReference type="AlphaFoldDB" id="A0A078L2Z2"/>
<dbReference type="HAMAP" id="MF_00244">
    <property type="entry name" value="NaMN_adenylyltr"/>
    <property type="match status" value="1"/>
</dbReference>
<evidence type="ECO:0000256" key="10">
    <source>
        <dbReference type="ARBA" id="ARBA00048721"/>
    </source>
</evidence>
<dbReference type="Proteomes" id="UP000044071">
    <property type="component" value="Unassembled WGS sequence"/>
</dbReference>
<dbReference type="InterPro" id="IPR005248">
    <property type="entry name" value="NadD/NMNAT"/>
</dbReference>
<proteinExistence type="inferred from homology"/>